<reference evidence="2 3" key="1">
    <citation type="journal article" date="2014" name="Nature">
        <title>An environmental bacterial taxon with a large and distinct metabolic repertoire.</title>
        <authorList>
            <person name="Wilson M.C."/>
            <person name="Mori T."/>
            <person name="Ruckert C."/>
            <person name="Uria A.R."/>
            <person name="Helf M.J."/>
            <person name="Takada K."/>
            <person name="Gernert C."/>
            <person name="Steffens U.A."/>
            <person name="Heycke N."/>
            <person name="Schmitt S."/>
            <person name="Rinke C."/>
            <person name="Helfrich E.J."/>
            <person name="Brachmann A.O."/>
            <person name="Gurgui C."/>
            <person name="Wakimoto T."/>
            <person name="Kracht M."/>
            <person name="Crusemann M."/>
            <person name="Hentschel U."/>
            <person name="Abe I."/>
            <person name="Matsunaga S."/>
            <person name="Kalinowski J."/>
            <person name="Takeyama H."/>
            <person name="Piel J."/>
        </authorList>
    </citation>
    <scope>NUCLEOTIDE SEQUENCE [LARGE SCALE GENOMIC DNA]</scope>
    <source>
        <strain evidence="3">TSY2</strain>
    </source>
</reference>
<dbReference type="HOGENOM" id="CLU_1029285_0_0_7"/>
<name>W4MAV2_9BACT</name>
<keyword evidence="3" id="KW-1185">Reference proteome</keyword>
<feature type="transmembrane region" description="Helical" evidence="1">
    <location>
        <begin position="255"/>
        <end position="274"/>
    </location>
</feature>
<accession>W4MAV2</accession>
<comment type="caution">
    <text evidence="2">The sequence shown here is derived from an EMBL/GenBank/DDBJ whole genome shotgun (WGS) entry which is preliminary data.</text>
</comment>
<keyword evidence="1" id="KW-1133">Transmembrane helix</keyword>
<proteinExistence type="predicted"/>
<gene>
    <name evidence="2" type="ORF">ETSY2_11890</name>
</gene>
<organism evidence="2 3">
    <name type="scientific">Candidatus Entotheonella gemina</name>
    <dbReference type="NCBI Taxonomy" id="1429439"/>
    <lineage>
        <taxon>Bacteria</taxon>
        <taxon>Pseudomonadati</taxon>
        <taxon>Nitrospinota/Tectimicrobiota group</taxon>
        <taxon>Candidatus Tectimicrobiota</taxon>
        <taxon>Candidatus Entotheonellia</taxon>
        <taxon>Candidatus Entotheonellales</taxon>
        <taxon>Candidatus Entotheonellaceae</taxon>
        <taxon>Candidatus Entotheonella</taxon>
    </lineage>
</organism>
<feature type="transmembrane region" description="Helical" evidence="1">
    <location>
        <begin position="6"/>
        <end position="28"/>
    </location>
</feature>
<evidence type="ECO:0000313" key="2">
    <source>
        <dbReference type="EMBL" id="ETX07323.1"/>
    </source>
</evidence>
<feature type="transmembrane region" description="Helical" evidence="1">
    <location>
        <begin position="225"/>
        <end position="243"/>
    </location>
</feature>
<dbReference type="Proteomes" id="UP000019140">
    <property type="component" value="Unassembled WGS sequence"/>
</dbReference>
<sequence length="286" mass="32510">MIAFVEHALMVLAGTFMAFIIIWLWFVLVGGRMLSRFALGEQQAIIKRMLIRLPIPIAETEMIQAVIMLRRAAHQDVKPWFPKRSIALATQQRLLLIEMRFSGRQIQSVWQLPCHQIVSVDLPKANRFAIARMPTRMTIIASGNQKLVFEASRSELSGFAEVLEQIRLHAITEGLRSGHIGPERIFPGAETPDAKPDHKRLMRAALLSVLYPGIGQLYNGALRRGVLFLILHTATLGMAWQLSMEWYLRYREVPFKLILFLIGGVLLIWLLAIFDAYTEEPQRSGA</sequence>
<dbReference type="AlphaFoldDB" id="W4MAV2"/>
<evidence type="ECO:0000256" key="1">
    <source>
        <dbReference type="SAM" id="Phobius"/>
    </source>
</evidence>
<evidence type="ECO:0000313" key="3">
    <source>
        <dbReference type="Proteomes" id="UP000019140"/>
    </source>
</evidence>
<keyword evidence="1" id="KW-0812">Transmembrane</keyword>
<protein>
    <submittedName>
        <fullName evidence="2">Uncharacterized protein</fullName>
    </submittedName>
</protein>
<dbReference type="EMBL" id="AZHX01000480">
    <property type="protein sequence ID" value="ETX07323.1"/>
    <property type="molecule type" value="Genomic_DNA"/>
</dbReference>
<keyword evidence="1" id="KW-0472">Membrane</keyword>